<keyword evidence="2" id="KW-1185">Reference proteome</keyword>
<accession>A0A6G1F5L4</accession>
<reference evidence="1 2" key="1">
    <citation type="submission" date="2019-11" db="EMBL/GenBank/DDBJ databases">
        <title>Whole genome sequence of Oryza granulata.</title>
        <authorList>
            <person name="Li W."/>
        </authorList>
    </citation>
    <scope>NUCLEOTIDE SEQUENCE [LARGE SCALE GENOMIC DNA]</scope>
    <source>
        <strain evidence="2">cv. Menghai</strain>
        <tissue evidence="1">Leaf</tissue>
    </source>
</reference>
<comment type="caution">
    <text evidence="1">The sequence shown here is derived from an EMBL/GenBank/DDBJ whole genome shotgun (WGS) entry which is preliminary data.</text>
</comment>
<proteinExistence type="predicted"/>
<sequence>MAPGSHLSAKGIGAKFRATVIGAKLWAGGRAKNSSCRGRKVCAETPMLHTRCFGMELLDASSAPVHS</sequence>
<name>A0A6G1F5L4_9ORYZ</name>
<organism evidence="1 2">
    <name type="scientific">Oryza meyeriana var. granulata</name>
    <dbReference type="NCBI Taxonomy" id="110450"/>
    <lineage>
        <taxon>Eukaryota</taxon>
        <taxon>Viridiplantae</taxon>
        <taxon>Streptophyta</taxon>
        <taxon>Embryophyta</taxon>
        <taxon>Tracheophyta</taxon>
        <taxon>Spermatophyta</taxon>
        <taxon>Magnoliopsida</taxon>
        <taxon>Liliopsida</taxon>
        <taxon>Poales</taxon>
        <taxon>Poaceae</taxon>
        <taxon>BOP clade</taxon>
        <taxon>Oryzoideae</taxon>
        <taxon>Oryzeae</taxon>
        <taxon>Oryzinae</taxon>
        <taxon>Oryza</taxon>
        <taxon>Oryza meyeriana</taxon>
    </lineage>
</organism>
<protein>
    <submittedName>
        <fullName evidence="1">Uncharacterized protein</fullName>
    </submittedName>
</protein>
<dbReference type="Proteomes" id="UP000479710">
    <property type="component" value="Unassembled WGS sequence"/>
</dbReference>
<evidence type="ECO:0000313" key="1">
    <source>
        <dbReference type="EMBL" id="KAF0932207.1"/>
    </source>
</evidence>
<dbReference type="EMBL" id="SPHZ02000001">
    <property type="protein sequence ID" value="KAF0932207.1"/>
    <property type="molecule type" value="Genomic_DNA"/>
</dbReference>
<gene>
    <name evidence="1" type="ORF">E2562_008733</name>
</gene>
<dbReference type="AlphaFoldDB" id="A0A6G1F5L4"/>
<evidence type="ECO:0000313" key="2">
    <source>
        <dbReference type="Proteomes" id="UP000479710"/>
    </source>
</evidence>